<dbReference type="STRING" id="1196031.A361_15550"/>
<name>A0A160MCQ3_9BACI</name>
<proteinExistence type="inferred from homology"/>
<gene>
    <name evidence="5" type="ORF">A361_15550</name>
</gene>
<dbReference type="Pfam" id="PF17853">
    <property type="entry name" value="GGDEF_2"/>
    <property type="match status" value="1"/>
</dbReference>
<dbReference type="Pfam" id="PF13556">
    <property type="entry name" value="HTH_30"/>
    <property type="match status" value="1"/>
</dbReference>
<dbReference type="Pfam" id="PF07905">
    <property type="entry name" value="PucR"/>
    <property type="match status" value="1"/>
</dbReference>
<dbReference type="eggNOG" id="COG2508">
    <property type="taxonomic scope" value="Bacteria"/>
</dbReference>
<sequence>MRLTVKDVLKYKILNSAKIVTGKEYAEKRHIQWISAIEMPVENFVRKNEAVLTTGIGCGDDSEAFKVFVQDVIDSDASALMVALGRYIFDIPTEVIELAEKNNFIIIVIPWEIRFSSIIESVMKEINDIEYKEREKSEKVQQELLKLILKNTDLKEISKFVEKHIGYPIAITDRSGTLQKKSIHTQAFIKEWKKYVLQGILPSRTESTLLKGDPMFQKFQMVKIGNRFVFQIPVLQVADNPQGYIFVLVPDSESIESFLTLFRVNVLEHAATTIALWLSRRNAIEETKMRLRSDFVHELSKGEFLSLDQADSRAKLLGYNLKLPYVCIVGYPENMKILFQKRKQDYDSYEHWLESMIQYIEEEIYYAAQSLKKDMLMTYQGEQLVIFLETPGVKENENATNFLDLVERRLGNLLPEVIISWGIGNAFEGILGFGESFRHASTALSIGRRKKGSGQRMMYEQTRVDRVLLNMAGNNEMKEIIMSTIEPLVQYDEQRHMDLIGTFIAYNQFHGNVSQTARSLNLHRQSLLYRLRKIESLTGLSLIDPDDLFLLDLSIKIWKIGEHAVMAGQN</sequence>
<dbReference type="KEGG" id="bon:A361_15550"/>
<evidence type="ECO:0000259" key="2">
    <source>
        <dbReference type="Pfam" id="PF07905"/>
    </source>
</evidence>
<dbReference type="InterPro" id="IPR025736">
    <property type="entry name" value="PucR_C-HTH_dom"/>
</dbReference>
<feature type="domain" description="Purine catabolism PurC-like" evidence="2">
    <location>
        <begin position="7"/>
        <end position="126"/>
    </location>
</feature>
<feature type="domain" description="CdaR GGDEF-like" evidence="4">
    <location>
        <begin position="308"/>
        <end position="446"/>
    </location>
</feature>
<dbReference type="PANTHER" id="PTHR33744:SF1">
    <property type="entry name" value="DNA-BINDING TRANSCRIPTIONAL ACTIVATOR ADER"/>
    <property type="match status" value="1"/>
</dbReference>
<dbReference type="InterPro" id="IPR041522">
    <property type="entry name" value="CdaR_GGDEF"/>
</dbReference>
<dbReference type="PANTHER" id="PTHR33744">
    <property type="entry name" value="CARBOHYDRATE DIACID REGULATOR"/>
    <property type="match status" value="1"/>
</dbReference>
<dbReference type="InterPro" id="IPR051448">
    <property type="entry name" value="CdaR-like_regulators"/>
</dbReference>
<feature type="domain" description="PucR C-terminal helix-turn-helix" evidence="3">
    <location>
        <begin position="500"/>
        <end position="557"/>
    </location>
</feature>
<organism evidence="5 6">
    <name type="scientific">Cytobacillus oceanisediminis 2691</name>
    <dbReference type="NCBI Taxonomy" id="1196031"/>
    <lineage>
        <taxon>Bacteria</taxon>
        <taxon>Bacillati</taxon>
        <taxon>Bacillota</taxon>
        <taxon>Bacilli</taxon>
        <taxon>Bacillales</taxon>
        <taxon>Bacillaceae</taxon>
        <taxon>Cytobacillus</taxon>
    </lineage>
</organism>
<dbReference type="EMBL" id="CP015506">
    <property type="protein sequence ID" value="AND40504.1"/>
    <property type="molecule type" value="Genomic_DNA"/>
</dbReference>
<accession>A0A160MCQ3</accession>
<evidence type="ECO:0000313" key="6">
    <source>
        <dbReference type="Proteomes" id="UP000077856"/>
    </source>
</evidence>
<comment type="similarity">
    <text evidence="1">Belongs to the CdaR family.</text>
</comment>
<evidence type="ECO:0000259" key="3">
    <source>
        <dbReference type="Pfam" id="PF13556"/>
    </source>
</evidence>
<dbReference type="RefSeq" id="WP_019382097.1">
    <property type="nucleotide sequence ID" value="NZ_CP015506.1"/>
</dbReference>
<evidence type="ECO:0000313" key="5">
    <source>
        <dbReference type="EMBL" id="AND40504.1"/>
    </source>
</evidence>
<dbReference type="InterPro" id="IPR042070">
    <property type="entry name" value="PucR_C-HTH_sf"/>
</dbReference>
<dbReference type="InterPro" id="IPR012914">
    <property type="entry name" value="PucR_dom"/>
</dbReference>
<protein>
    <submittedName>
        <fullName evidence="5">PucR family transcriptional regulator</fullName>
    </submittedName>
</protein>
<reference evidence="5 6" key="1">
    <citation type="submission" date="2016-04" db="EMBL/GenBank/DDBJ databases">
        <title>Complete genome sequence of Bacillus oceanisediminis strain 2691.</title>
        <authorList>
            <person name="Jeong H."/>
            <person name="Kim H.J."/>
            <person name="Lee D.-W."/>
        </authorList>
    </citation>
    <scope>NUCLEOTIDE SEQUENCE [LARGE SCALE GENOMIC DNA]</scope>
    <source>
        <strain evidence="5 6">2691</strain>
    </source>
</reference>
<evidence type="ECO:0000259" key="4">
    <source>
        <dbReference type="Pfam" id="PF17853"/>
    </source>
</evidence>
<dbReference type="SUPFAM" id="SSF46689">
    <property type="entry name" value="Homeodomain-like"/>
    <property type="match status" value="1"/>
</dbReference>
<dbReference type="Gene3D" id="1.10.10.2840">
    <property type="entry name" value="PucR C-terminal helix-turn-helix domain"/>
    <property type="match status" value="1"/>
</dbReference>
<dbReference type="Proteomes" id="UP000077856">
    <property type="component" value="Chromosome"/>
</dbReference>
<dbReference type="AlphaFoldDB" id="A0A160MCQ3"/>
<evidence type="ECO:0000256" key="1">
    <source>
        <dbReference type="ARBA" id="ARBA00006754"/>
    </source>
</evidence>
<dbReference type="InterPro" id="IPR009057">
    <property type="entry name" value="Homeodomain-like_sf"/>
</dbReference>